<dbReference type="CDD" id="cd04301">
    <property type="entry name" value="NAT_SF"/>
    <property type="match status" value="1"/>
</dbReference>
<dbReference type="EMBL" id="JACNMF010000005">
    <property type="protein sequence ID" value="MBC3759608.1"/>
    <property type="molecule type" value="Genomic_DNA"/>
</dbReference>
<evidence type="ECO:0000256" key="2">
    <source>
        <dbReference type="ARBA" id="ARBA00023315"/>
    </source>
</evidence>
<dbReference type="Pfam" id="PF00583">
    <property type="entry name" value="Acetyltransf_1"/>
    <property type="match status" value="1"/>
</dbReference>
<evidence type="ECO:0000313" key="4">
    <source>
        <dbReference type="EMBL" id="MBC3759608.1"/>
    </source>
</evidence>
<dbReference type="InterPro" id="IPR000182">
    <property type="entry name" value="GNAT_dom"/>
</dbReference>
<sequence>MTEIVKAAEERQFKLIENLADKIWREHYTAIIGIDQVNFMLKKFQSFEAIQEQIHQGYLYFILKFERKETGYISIKKDKDALFLSKIYVLKSLRGHGIGKKAMEFIEQKALELNCSYIQLTVNKNNVDSIKAYEKMGFVKQEDIVIDIGNGFVMDDYRMTKSIS</sequence>
<keyword evidence="2" id="KW-0012">Acyltransferase</keyword>
<dbReference type="InterPro" id="IPR016181">
    <property type="entry name" value="Acyl_CoA_acyltransferase"/>
</dbReference>
<dbReference type="RefSeq" id="WP_186563579.1">
    <property type="nucleotide sequence ID" value="NZ_JACNMF010000005.1"/>
</dbReference>
<accession>A0A923KMB3</accession>
<protein>
    <submittedName>
        <fullName evidence="4">GNAT family N-acetyltransferase</fullName>
    </submittedName>
</protein>
<evidence type="ECO:0000259" key="3">
    <source>
        <dbReference type="PROSITE" id="PS51186"/>
    </source>
</evidence>
<proteinExistence type="predicted"/>
<comment type="caution">
    <text evidence="4">The sequence shown here is derived from an EMBL/GenBank/DDBJ whole genome shotgun (WGS) entry which is preliminary data.</text>
</comment>
<keyword evidence="5" id="KW-1185">Reference proteome</keyword>
<dbReference type="GO" id="GO:0016747">
    <property type="term" value="F:acyltransferase activity, transferring groups other than amino-acyl groups"/>
    <property type="evidence" value="ECO:0007669"/>
    <property type="project" value="InterPro"/>
</dbReference>
<dbReference type="PANTHER" id="PTHR43420">
    <property type="entry name" value="ACETYLTRANSFERASE"/>
    <property type="match status" value="1"/>
</dbReference>
<keyword evidence="1" id="KW-0808">Transferase</keyword>
<evidence type="ECO:0000313" key="5">
    <source>
        <dbReference type="Proteomes" id="UP000656244"/>
    </source>
</evidence>
<evidence type="ECO:0000256" key="1">
    <source>
        <dbReference type="ARBA" id="ARBA00022679"/>
    </source>
</evidence>
<dbReference type="InterPro" id="IPR050680">
    <property type="entry name" value="YpeA/RimI_acetyltransf"/>
</dbReference>
<name>A0A923KMB3_9FLAO</name>
<feature type="domain" description="N-acetyltransferase" evidence="3">
    <location>
        <begin position="3"/>
        <end position="164"/>
    </location>
</feature>
<dbReference type="AlphaFoldDB" id="A0A923KMB3"/>
<reference evidence="4" key="1">
    <citation type="submission" date="2020-08" db="EMBL/GenBank/DDBJ databases">
        <title>Hyunsoonleella sp. strain SJ7 genome sequencing and assembly.</title>
        <authorList>
            <person name="Kim I."/>
        </authorList>
    </citation>
    <scope>NUCLEOTIDE SEQUENCE</scope>
    <source>
        <strain evidence="4">SJ7</strain>
    </source>
</reference>
<dbReference type="Gene3D" id="3.40.630.30">
    <property type="match status" value="1"/>
</dbReference>
<dbReference type="PROSITE" id="PS51186">
    <property type="entry name" value="GNAT"/>
    <property type="match status" value="1"/>
</dbReference>
<gene>
    <name evidence="4" type="ORF">H7U19_14425</name>
</gene>
<dbReference type="SUPFAM" id="SSF55729">
    <property type="entry name" value="Acyl-CoA N-acyltransferases (Nat)"/>
    <property type="match status" value="1"/>
</dbReference>
<dbReference type="Proteomes" id="UP000656244">
    <property type="component" value="Unassembled WGS sequence"/>
</dbReference>
<organism evidence="4 5">
    <name type="scientific">Hyunsoonleella aquatilis</name>
    <dbReference type="NCBI Taxonomy" id="2762758"/>
    <lineage>
        <taxon>Bacteria</taxon>
        <taxon>Pseudomonadati</taxon>
        <taxon>Bacteroidota</taxon>
        <taxon>Flavobacteriia</taxon>
        <taxon>Flavobacteriales</taxon>
        <taxon>Flavobacteriaceae</taxon>
    </lineage>
</organism>